<dbReference type="InterPro" id="IPR014710">
    <property type="entry name" value="RmlC-like_jellyroll"/>
</dbReference>
<dbReference type="PANTHER" id="PTHR43280">
    <property type="entry name" value="ARAC-FAMILY TRANSCRIPTIONAL REGULATOR"/>
    <property type="match status" value="1"/>
</dbReference>
<dbReference type="InterPro" id="IPR009057">
    <property type="entry name" value="Homeodomain-like_sf"/>
</dbReference>
<organism evidence="5 6">
    <name type="scientific">Limosilactobacillus oris F0423</name>
    <dbReference type="NCBI Taxonomy" id="944562"/>
    <lineage>
        <taxon>Bacteria</taxon>
        <taxon>Bacillati</taxon>
        <taxon>Bacillota</taxon>
        <taxon>Bacilli</taxon>
        <taxon>Lactobacillales</taxon>
        <taxon>Lactobacillaceae</taxon>
        <taxon>Limosilactobacillus</taxon>
    </lineage>
</organism>
<accession>A0ABP2L765</accession>
<evidence type="ECO:0000256" key="1">
    <source>
        <dbReference type="ARBA" id="ARBA00023015"/>
    </source>
</evidence>
<keyword evidence="3" id="KW-0804">Transcription</keyword>
<dbReference type="RefSeq" id="WP_003716082.1">
    <property type="nucleotide sequence ID" value="NZ_AFTL01000019.1"/>
</dbReference>
<keyword evidence="6" id="KW-1185">Reference proteome</keyword>
<dbReference type="SUPFAM" id="SSF51215">
    <property type="entry name" value="Regulatory protein AraC"/>
    <property type="match status" value="1"/>
</dbReference>
<dbReference type="InterPro" id="IPR037923">
    <property type="entry name" value="HTH-like"/>
</dbReference>
<keyword evidence="2" id="KW-0238">DNA-binding</keyword>
<dbReference type="PANTHER" id="PTHR43280:SF28">
    <property type="entry name" value="HTH-TYPE TRANSCRIPTIONAL ACTIVATOR RHAS"/>
    <property type="match status" value="1"/>
</dbReference>
<evidence type="ECO:0000313" key="6">
    <source>
        <dbReference type="Proteomes" id="UP000006035"/>
    </source>
</evidence>
<evidence type="ECO:0000256" key="2">
    <source>
        <dbReference type="ARBA" id="ARBA00023125"/>
    </source>
</evidence>
<dbReference type="Pfam" id="PF12833">
    <property type="entry name" value="HTH_18"/>
    <property type="match status" value="1"/>
</dbReference>
<dbReference type="Proteomes" id="UP000006035">
    <property type="component" value="Unassembled WGS sequence"/>
</dbReference>
<keyword evidence="1" id="KW-0805">Transcription regulation</keyword>
<protein>
    <submittedName>
        <fullName evidence="5">Transcriptional regulator, AraC family</fullName>
    </submittedName>
</protein>
<evidence type="ECO:0000259" key="4">
    <source>
        <dbReference type="PROSITE" id="PS01124"/>
    </source>
</evidence>
<dbReference type="Gene3D" id="1.10.10.60">
    <property type="entry name" value="Homeodomain-like"/>
    <property type="match status" value="2"/>
</dbReference>
<dbReference type="EMBL" id="AFTL01000019">
    <property type="protein sequence ID" value="EGS36000.1"/>
    <property type="molecule type" value="Genomic_DNA"/>
</dbReference>
<sequence>MVMFQKFGLEATPIFKHFNLTNLNYPPHLHRAFELITVLHGQLRISIESCQYTVNRGQFVIIFPNQIHGFNMAPQTEIKIILFAPELIPAFIEQYRECVPDNPVFIYHQLVTLNLENRFAIKGFLYSVCGRLIEQTTLTRQPASQNADVVHQLVRFVSDHYQQECSLKQAAKQIGYDYAYLSRIFKATMKMSFTTYLNHYRISQAEELLKNTTRKITSISFQVGYANLRTFNRNFQKIVGVQPTTYRQSSDGQTYRKAFQENYISG</sequence>
<dbReference type="Gene3D" id="2.60.120.10">
    <property type="entry name" value="Jelly Rolls"/>
    <property type="match status" value="1"/>
</dbReference>
<dbReference type="InterPro" id="IPR018060">
    <property type="entry name" value="HTH_AraC"/>
</dbReference>
<dbReference type="SMART" id="SM00342">
    <property type="entry name" value="HTH_ARAC"/>
    <property type="match status" value="1"/>
</dbReference>
<feature type="domain" description="HTH araC/xylS-type" evidence="4">
    <location>
        <begin position="151"/>
        <end position="249"/>
    </location>
</feature>
<name>A0ABP2L765_9LACO</name>
<reference evidence="5 6" key="1">
    <citation type="submission" date="2011-05" db="EMBL/GenBank/DDBJ databases">
        <authorList>
            <person name="Durkin A.S."/>
            <person name="Kim M."/>
            <person name="Radune D."/>
            <person name="Hostetler J."/>
            <person name="Torralba M."/>
            <person name="Gillis M."/>
            <person name="Methe B."/>
            <person name="Sutton G."/>
            <person name="Nelson K.E."/>
        </authorList>
    </citation>
    <scope>NUCLEOTIDE SEQUENCE [LARGE SCALE GENOMIC DNA]</scope>
    <source>
        <strain evidence="5 6">F0423</strain>
    </source>
</reference>
<dbReference type="SUPFAM" id="SSF46689">
    <property type="entry name" value="Homeodomain-like"/>
    <property type="match status" value="2"/>
</dbReference>
<dbReference type="PROSITE" id="PS01124">
    <property type="entry name" value="HTH_ARAC_FAMILY_2"/>
    <property type="match status" value="1"/>
</dbReference>
<dbReference type="InterPro" id="IPR003313">
    <property type="entry name" value="AraC-bd"/>
</dbReference>
<dbReference type="Pfam" id="PF02311">
    <property type="entry name" value="AraC_binding"/>
    <property type="match status" value="1"/>
</dbReference>
<evidence type="ECO:0000256" key="3">
    <source>
        <dbReference type="ARBA" id="ARBA00023163"/>
    </source>
</evidence>
<comment type="caution">
    <text evidence="5">The sequence shown here is derived from an EMBL/GenBank/DDBJ whole genome shotgun (WGS) entry which is preliminary data.</text>
</comment>
<gene>
    <name evidence="5" type="ORF">HMPREF9102_0930</name>
</gene>
<evidence type="ECO:0000313" key="5">
    <source>
        <dbReference type="EMBL" id="EGS36000.1"/>
    </source>
</evidence>
<proteinExistence type="predicted"/>